<dbReference type="Proteomes" id="UP001183619">
    <property type="component" value="Unassembled WGS sequence"/>
</dbReference>
<dbReference type="InterPro" id="IPR033788">
    <property type="entry name" value="VbhA-like"/>
</dbReference>
<name>A0ABU2B6Z1_9CORY</name>
<dbReference type="InterPro" id="IPR043038">
    <property type="entry name" value="VbhA_sf"/>
</dbReference>
<dbReference type="CDD" id="cd11586">
    <property type="entry name" value="VbhA_like"/>
    <property type="match status" value="1"/>
</dbReference>
<comment type="caution">
    <text evidence="1">The sequence shown here is derived from an EMBL/GenBank/DDBJ whole genome shotgun (WGS) entry which is preliminary data.</text>
</comment>
<dbReference type="Gene3D" id="1.10.8.1050">
    <property type="entry name" value="Antitoxin VbhA-like"/>
    <property type="match status" value="1"/>
</dbReference>
<evidence type="ECO:0000313" key="2">
    <source>
        <dbReference type="Proteomes" id="UP001183619"/>
    </source>
</evidence>
<reference evidence="1 2" key="1">
    <citation type="submission" date="2023-07" db="EMBL/GenBank/DDBJ databases">
        <title>Sequencing the genomes of 1000 actinobacteria strains.</title>
        <authorList>
            <person name="Klenk H.-P."/>
        </authorList>
    </citation>
    <scope>NUCLEOTIDE SEQUENCE [LARGE SCALE GENOMIC DNA]</scope>
    <source>
        <strain evidence="1 2">DSM 44508</strain>
    </source>
</reference>
<dbReference type="EMBL" id="JAVDYF010000001">
    <property type="protein sequence ID" value="MDR7354384.1"/>
    <property type="molecule type" value="Genomic_DNA"/>
</dbReference>
<sequence>MYTLDNAPLSPDQRADLANTIASFAIENMHVDADDIDRAIRVQLGECSLKQAEEEILRKYKVDSDGQ</sequence>
<protein>
    <submittedName>
        <fullName evidence="1">Uncharacterized protein YlaN (UPF0358 family)</fullName>
    </submittedName>
</protein>
<keyword evidence="2" id="KW-1185">Reference proteome</keyword>
<accession>A0ABU2B6Z1</accession>
<evidence type="ECO:0000313" key="1">
    <source>
        <dbReference type="EMBL" id="MDR7354384.1"/>
    </source>
</evidence>
<organism evidence="1 2">
    <name type="scientific">Corynebacterium felinum</name>
    <dbReference type="NCBI Taxonomy" id="131318"/>
    <lineage>
        <taxon>Bacteria</taxon>
        <taxon>Bacillati</taxon>
        <taxon>Actinomycetota</taxon>
        <taxon>Actinomycetes</taxon>
        <taxon>Mycobacteriales</taxon>
        <taxon>Corynebacteriaceae</taxon>
        <taxon>Corynebacterium</taxon>
    </lineage>
</organism>
<dbReference type="RefSeq" id="WP_277103436.1">
    <property type="nucleotide sequence ID" value="NZ_BAAAJS010000079.1"/>
</dbReference>
<proteinExistence type="predicted"/>
<gene>
    <name evidence="1" type="ORF">J2S37_000922</name>
</gene>